<organism evidence="4 5">
    <name type="scientific">Flavihumibacter stibioxidans</name>
    <dbReference type="NCBI Taxonomy" id="1834163"/>
    <lineage>
        <taxon>Bacteria</taxon>
        <taxon>Pseudomonadati</taxon>
        <taxon>Bacteroidota</taxon>
        <taxon>Chitinophagia</taxon>
        <taxon>Chitinophagales</taxon>
        <taxon>Chitinophagaceae</taxon>
        <taxon>Flavihumibacter</taxon>
    </lineage>
</organism>
<dbReference type="PANTHER" id="PTHR30097">
    <property type="entry name" value="CATION EFFLUX SYSTEM PROTEIN CUSB"/>
    <property type="match status" value="1"/>
</dbReference>
<dbReference type="RefSeq" id="WP_187257501.1">
    <property type="nucleotide sequence ID" value="NZ_JBHULF010000006.1"/>
</dbReference>
<proteinExistence type="inferred from homology"/>
<comment type="similarity">
    <text evidence="1">Belongs to the membrane fusion protein (MFP) (TC 8.A.1) family.</text>
</comment>
<dbReference type="Gene3D" id="2.40.30.170">
    <property type="match status" value="1"/>
</dbReference>
<dbReference type="NCBIfam" id="TIGR01730">
    <property type="entry name" value="RND_mfp"/>
    <property type="match status" value="1"/>
</dbReference>
<dbReference type="PANTHER" id="PTHR30097:SF4">
    <property type="entry name" value="SLR6042 PROTEIN"/>
    <property type="match status" value="1"/>
</dbReference>
<keyword evidence="2" id="KW-0813">Transport</keyword>
<dbReference type="Gene3D" id="2.40.50.100">
    <property type="match status" value="1"/>
</dbReference>
<dbReference type="Pfam" id="PF25973">
    <property type="entry name" value="BSH_CzcB"/>
    <property type="match status" value="1"/>
</dbReference>
<reference evidence="4 5" key="1">
    <citation type="submission" date="2016-07" db="EMBL/GenBank/DDBJ databases">
        <title>Genome analysis of Flavihumibacter stibioxidans YS-17.</title>
        <authorList>
            <person name="Shi K."/>
            <person name="Han Y."/>
            <person name="Wang G."/>
        </authorList>
    </citation>
    <scope>NUCLEOTIDE SEQUENCE [LARGE SCALE GENOMIC DNA]</scope>
    <source>
        <strain evidence="4 5">YS-17</strain>
    </source>
</reference>
<dbReference type="Gene3D" id="2.40.420.20">
    <property type="match status" value="1"/>
</dbReference>
<evidence type="ECO:0000313" key="5">
    <source>
        <dbReference type="Proteomes" id="UP000765802"/>
    </source>
</evidence>
<dbReference type="EMBL" id="MBUA01000027">
    <property type="protein sequence ID" value="MBC6492181.1"/>
    <property type="molecule type" value="Genomic_DNA"/>
</dbReference>
<sequence length="378" mass="41381">MKNFLIIAGIISAFASCTSGTETKEEAATEQPAAESVQMTKDQLTSAGIETGKPTIADISKELQVNGVVDVPPQNIVSVSFPLGGYLKSTKLLPGMHVSKGEVIGVIEDQSLVQLQQDYLIAQSKLVYLQQEYDRQQLLSENKVSAEKVFQQVKSDFQSQQVLLKGFAEKLMLIGINPANLNDKNLSRSVAVRSPINGYVSKVNVNIGKYVNPTDVLFELINPDDMHAALTVFEKDINKVRIGQKVEMKFVDDPSKMYEGDVLIFTRNVDENRSGVVHCHFDKMPKNLMPGMFLSAIIKLDKASAVTVPDEAIVRYGGKQYVFEAIGDNQFGMVEVEVDTAANGLLAISSKSVDLAAKQLVLKNAYAVLGKMKNTAEE</sequence>
<feature type="domain" description="CzcB-like barrel-sandwich hybrid" evidence="3">
    <location>
        <begin position="76"/>
        <end position="220"/>
    </location>
</feature>
<evidence type="ECO:0000259" key="3">
    <source>
        <dbReference type="Pfam" id="PF25973"/>
    </source>
</evidence>
<dbReference type="InterPro" id="IPR051909">
    <property type="entry name" value="MFP_Cation_Efflux"/>
</dbReference>
<dbReference type="InterPro" id="IPR058647">
    <property type="entry name" value="BSH_CzcB-like"/>
</dbReference>
<evidence type="ECO:0000313" key="4">
    <source>
        <dbReference type="EMBL" id="MBC6492181.1"/>
    </source>
</evidence>
<dbReference type="Gene3D" id="1.10.287.470">
    <property type="entry name" value="Helix hairpin bin"/>
    <property type="match status" value="1"/>
</dbReference>
<protein>
    <submittedName>
        <fullName evidence="4">Efflux transporter periplasmic adaptor subunit</fullName>
    </submittedName>
</protein>
<accession>A0ABR7MAZ0</accession>
<dbReference type="InterPro" id="IPR006143">
    <property type="entry name" value="RND_pump_MFP"/>
</dbReference>
<comment type="caution">
    <text evidence="4">The sequence shown here is derived from an EMBL/GenBank/DDBJ whole genome shotgun (WGS) entry which is preliminary data.</text>
</comment>
<name>A0ABR7MAZ0_9BACT</name>
<keyword evidence="5" id="KW-1185">Reference proteome</keyword>
<gene>
    <name evidence="4" type="ORF">BC349_14055</name>
</gene>
<dbReference type="PROSITE" id="PS51257">
    <property type="entry name" value="PROKAR_LIPOPROTEIN"/>
    <property type="match status" value="1"/>
</dbReference>
<evidence type="ECO:0000256" key="1">
    <source>
        <dbReference type="ARBA" id="ARBA00009477"/>
    </source>
</evidence>
<dbReference type="SUPFAM" id="SSF111369">
    <property type="entry name" value="HlyD-like secretion proteins"/>
    <property type="match status" value="1"/>
</dbReference>
<evidence type="ECO:0000256" key="2">
    <source>
        <dbReference type="ARBA" id="ARBA00022448"/>
    </source>
</evidence>
<dbReference type="Proteomes" id="UP000765802">
    <property type="component" value="Unassembled WGS sequence"/>
</dbReference>